<comment type="similarity">
    <text evidence="6">Belongs to the class I-like SAM-binding methyltransferase superfamily. C5-methyltransferase family.</text>
</comment>
<dbReference type="PROSITE" id="PS00095">
    <property type="entry name" value="C5_MTASE_2"/>
    <property type="match status" value="1"/>
</dbReference>
<evidence type="ECO:0000256" key="6">
    <source>
        <dbReference type="PROSITE-ProRule" id="PRU01016"/>
    </source>
</evidence>
<dbReference type="PROSITE" id="PS51679">
    <property type="entry name" value="SAM_MT_C5"/>
    <property type="match status" value="1"/>
</dbReference>
<evidence type="ECO:0000256" key="5">
    <source>
        <dbReference type="ARBA" id="ARBA00022747"/>
    </source>
</evidence>
<organism evidence="7 8">
    <name type="scientific">Candidatus Falkowbacteria bacterium GW2011_GWE1_38_31</name>
    <dbReference type="NCBI Taxonomy" id="1618638"/>
    <lineage>
        <taxon>Bacteria</taxon>
        <taxon>Candidatus Falkowiibacteriota</taxon>
    </lineage>
</organism>
<evidence type="ECO:0000256" key="2">
    <source>
        <dbReference type="ARBA" id="ARBA00022603"/>
    </source>
</evidence>
<dbReference type="InterPro" id="IPR001525">
    <property type="entry name" value="C5_MeTfrase"/>
</dbReference>
<evidence type="ECO:0000313" key="7">
    <source>
        <dbReference type="EMBL" id="KKQ70536.1"/>
    </source>
</evidence>
<evidence type="ECO:0000313" key="8">
    <source>
        <dbReference type="Proteomes" id="UP000034022"/>
    </source>
</evidence>
<dbReference type="EMBL" id="LBUU01000004">
    <property type="protein sequence ID" value="KKQ70536.1"/>
    <property type="molecule type" value="Genomic_DNA"/>
</dbReference>
<comment type="caution">
    <text evidence="7">The sequence shown here is derived from an EMBL/GenBank/DDBJ whole genome shotgun (WGS) entry which is preliminary data.</text>
</comment>
<dbReference type="PANTHER" id="PTHR10629">
    <property type="entry name" value="CYTOSINE-SPECIFIC METHYLTRANSFERASE"/>
    <property type="match status" value="1"/>
</dbReference>
<accession>A0A0G0N091</accession>
<dbReference type="InterPro" id="IPR050390">
    <property type="entry name" value="C5-Methyltransferase"/>
</dbReference>
<dbReference type="Proteomes" id="UP000034022">
    <property type="component" value="Unassembled WGS sequence"/>
</dbReference>
<dbReference type="PANTHER" id="PTHR10629:SF52">
    <property type="entry name" value="DNA (CYTOSINE-5)-METHYLTRANSFERASE 1"/>
    <property type="match status" value="1"/>
</dbReference>
<dbReference type="Pfam" id="PF00145">
    <property type="entry name" value="DNA_methylase"/>
    <property type="match status" value="1"/>
</dbReference>
<dbReference type="GO" id="GO:0003886">
    <property type="term" value="F:DNA (cytosine-5-)-methyltransferase activity"/>
    <property type="evidence" value="ECO:0007669"/>
    <property type="project" value="UniProtKB-EC"/>
</dbReference>
<reference evidence="7 8" key="1">
    <citation type="journal article" date="2015" name="Nature">
        <title>rRNA introns, odd ribosomes, and small enigmatic genomes across a large radiation of phyla.</title>
        <authorList>
            <person name="Brown C.T."/>
            <person name="Hug L.A."/>
            <person name="Thomas B.C."/>
            <person name="Sharon I."/>
            <person name="Castelle C.J."/>
            <person name="Singh A."/>
            <person name="Wilkins M.J."/>
            <person name="Williams K.H."/>
            <person name="Banfield J.F."/>
        </authorList>
    </citation>
    <scope>NUCLEOTIDE SEQUENCE [LARGE SCALE GENOMIC DNA]</scope>
</reference>
<dbReference type="GO" id="GO:0003677">
    <property type="term" value="F:DNA binding"/>
    <property type="evidence" value="ECO:0007669"/>
    <property type="project" value="TreeGrafter"/>
</dbReference>
<keyword evidence="2 6" id="KW-0489">Methyltransferase</keyword>
<dbReference type="GO" id="GO:0009307">
    <property type="term" value="P:DNA restriction-modification system"/>
    <property type="evidence" value="ECO:0007669"/>
    <property type="project" value="UniProtKB-KW"/>
</dbReference>
<dbReference type="SUPFAM" id="SSF53335">
    <property type="entry name" value="S-adenosyl-L-methionine-dependent methyltransferases"/>
    <property type="match status" value="1"/>
</dbReference>
<dbReference type="Gene3D" id="3.90.120.10">
    <property type="entry name" value="DNA Methylase, subunit A, domain 2"/>
    <property type="match status" value="1"/>
</dbReference>
<dbReference type="Gene3D" id="3.40.50.150">
    <property type="entry name" value="Vaccinia Virus protein VP39"/>
    <property type="match status" value="1"/>
</dbReference>
<dbReference type="AlphaFoldDB" id="A0A0G0N091"/>
<dbReference type="GO" id="GO:0032259">
    <property type="term" value="P:methylation"/>
    <property type="evidence" value="ECO:0007669"/>
    <property type="project" value="UniProtKB-KW"/>
</dbReference>
<proteinExistence type="inferred from homology"/>
<dbReference type="GO" id="GO:0044027">
    <property type="term" value="P:negative regulation of gene expression via chromosomal CpG island methylation"/>
    <property type="evidence" value="ECO:0007669"/>
    <property type="project" value="TreeGrafter"/>
</dbReference>
<keyword evidence="3 6" id="KW-0808">Transferase</keyword>
<evidence type="ECO:0000256" key="1">
    <source>
        <dbReference type="ARBA" id="ARBA00011975"/>
    </source>
</evidence>
<evidence type="ECO:0000256" key="3">
    <source>
        <dbReference type="ARBA" id="ARBA00022679"/>
    </source>
</evidence>
<sequence>MKNKITKLRVIDFFCGAGGFSEGFRQQGFDVIMGLDYWQPAIDTHNLNHGLNDTTKNVLDFWGKSSGDVSEINKMPKAEVLVGSPSCVSFSMSNKAGKADKTNGIRLIETYLRVVAVKKHEKKSVLKAWYMENVPQSRPHVKIQYSFMDLNLKEWALENEMRPDDIAVTTNGAIHNARDFGAPQGRKRFVAGEWVATNEFLEPLITQVEYVKLREIKSKMPKPNETNKKKVWKDPNYPSIALETEKISDHFYDSGIYKIEWEKADYLKTNHPFMGRMSFPENEDRPSRTILATKSASSREALIYRSEYDRKGDGEYRSPTIREIACLMGFPYVYQFVGSEGVKWKQIGNAVCPHMGSALAKAIRRKMQISEIKHDRIDFSKLSNNYKKVNNLNTFKENKFDNPRKRNINARFRRHPLKLGNMTVDLMNYHPENKDQDVAKTWYVGVFFGTGDNHKVKILKKKELPIVEKILSQNFPRFSIYKKFVDEISKRQNLQKSYEEDLYFKDKGNPIEIVKVLAEKIKIHDKYFKEIETNGFFPKETVPLAQIMAMYGLLKLVY</sequence>
<dbReference type="InterPro" id="IPR031303">
    <property type="entry name" value="C5_meth_CS"/>
</dbReference>
<keyword evidence="5" id="KW-0680">Restriction system</keyword>
<keyword evidence="4 6" id="KW-0949">S-adenosyl-L-methionine</keyword>
<name>A0A0G0N091_9BACT</name>
<evidence type="ECO:0000256" key="4">
    <source>
        <dbReference type="ARBA" id="ARBA00022691"/>
    </source>
</evidence>
<dbReference type="EC" id="2.1.1.37" evidence="1"/>
<dbReference type="PATRIC" id="fig|1618638.3.peg.493"/>
<feature type="active site" evidence="6">
    <location>
        <position position="87"/>
    </location>
</feature>
<protein>
    <recommendedName>
        <fullName evidence="1">DNA (cytosine-5-)-methyltransferase</fullName>
        <ecNumber evidence="1">2.1.1.37</ecNumber>
    </recommendedName>
</protein>
<gene>
    <name evidence="7" type="ORF">US91_C0004G0021</name>
</gene>
<dbReference type="InterPro" id="IPR029063">
    <property type="entry name" value="SAM-dependent_MTases_sf"/>
</dbReference>